<dbReference type="Proteomes" id="UP000054018">
    <property type="component" value="Unassembled WGS sequence"/>
</dbReference>
<evidence type="ECO:0000313" key="1">
    <source>
        <dbReference type="EMBL" id="KIK19569.1"/>
    </source>
</evidence>
<evidence type="ECO:0000313" key="2">
    <source>
        <dbReference type="Proteomes" id="UP000054018"/>
    </source>
</evidence>
<name>A0A0C9Z011_9AGAM</name>
<reference evidence="1 2" key="1">
    <citation type="submission" date="2014-04" db="EMBL/GenBank/DDBJ databases">
        <authorList>
            <consortium name="DOE Joint Genome Institute"/>
            <person name="Kuo A."/>
            <person name="Kohler A."/>
            <person name="Costa M.D."/>
            <person name="Nagy L.G."/>
            <person name="Floudas D."/>
            <person name="Copeland A."/>
            <person name="Barry K.W."/>
            <person name="Cichocki N."/>
            <person name="Veneault-Fourrey C."/>
            <person name="LaButti K."/>
            <person name="Lindquist E.A."/>
            <person name="Lipzen A."/>
            <person name="Lundell T."/>
            <person name="Morin E."/>
            <person name="Murat C."/>
            <person name="Sun H."/>
            <person name="Tunlid A."/>
            <person name="Henrissat B."/>
            <person name="Grigoriev I.V."/>
            <person name="Hibbett D.S."/>
            <person name="Martin F."/>
            <person name="Nordberg H.P."/>
            <person name="Cantor M.N."/>
            <person name="Hua S.X."/>
        </authorList>
    </citation>
    <scope>NUCLEOTIDE SEQUENCE [LARGE SCALE GENOMIC DNA]</scope>
    <source>
        <strain evidence="1 2">441</strain>
    </source>
</reference>
<accession>A0A0C9Z011</accession>
<proteinExistence type="predicted"/>
<reference evidence="2" key="2">
    <citation type="submission" date="2015-01" db="EMBL/GenBank/DDBJ databases">
        <title>Evolutionary Origins and Diversification of the Mycorrhizal Mutualists.</title>
        <authorList>
            <consortium name="DOE Joint Genome Institute"/>
            <consortium name="Mycorrhizal Genomics Consortium"/>
            <person name="Kohler A."/>
            <person name="Kuo A."/>
            <person name="Nagy L.G."/>
            <person name="Floudas D."/>
            <person name="Copeland A."/>
            <person name="Barry K.W."/>
            <person name="Cichocki N."/>
            <person name="Veneault-Fourrey C."/>
            <person name="LaButti K."/>
            <person name="Lindquist E.A."/>
            <person name="Lipzen A."/>
            <person name="Lundell T."/>
            <person name="Morin E."/>
            <person name="Murat C."/>
            <person name="Riley R."/>
            <person name="Ohm R."/>
            <person name="Sun H."/>
            <person name="Tunlid A."/>
            <person name="Henrissat B."/>
            <person name="Grigoriev I.V."/>
            <person name="Hibbett D.S."/>
            <person name="Martin F."/>
        </authorList>
    </citation>
    <scope>NUCLEOTIDE SEQUENCE [LARGE SCALE GENOMIC DNA]</scope>
    <source>
        <strain evidence="2">441</strain>
    </source>
</reference>
<dbReference type="AlphaFoldDB" id="A0A0C9Z011"/>
<keyword evidence="2" id="KW-1185">Reference proteome</keyword>
<dbReference type="EMBL" id="KN833782">
    <property type="protein sequence ID" value="KIK19569.1"/>
    <property type="molecule type" value="Genomic_DNA"/>
</dbReference>
<organism evidence="1 2">
    <name type="scientific">Pisolithus microcarpus 441</name>
    <dbReference type="NCBI Taxonomy" id="765257"/>
    <lineage>
        <taxon>Eukaryota</taxon>
        <taxon>Fungi</taxon>
        <taxon>Dikarya</taxon>
        <taxon>Basidiomycota</taxon>
        <taxon>Agaricomycotina</taxon>
        <taxon>Agaricomycetes</taxon>
        <taxon>Agaricomycetidae</taxon>
        <taxon>Boletales</taxon>
        <taxon>Sclerodermatineae</taxon>
        <taxon>Pisolithaceae</taxon>
        <taxon>Pisolithus</taxon>
    </lineage>
</organism>
<dbReference type="HOGENOM" id="CLU_2997384_0_0_1"/>
<protein>
    <submittedName>
        <fullName evidence="1">Uncharacterized protein</fullName>
    </submittedName>
</protein>
<sequence length="57" mass="6320">MPWATTLQLCSLAGNLVYRIHYIGRTQSGNDSVFKASPGKGVLRQFEQSERYSDGQG</sequence>
<gene>
    <name evidence="1" type="ORF">PISMIDRAFT_13606</name>
</gene>